<dbReference type="EMBL" id="LGTE01000020">
    <property type="protein sequence ID" value="KNZ68893.1"/>
    <property type="molecule type" value="Genomic_DNA"/>
</dbReference>
<dbReference type="InterPro" id="IPR038705">
    <property type="entry name" value="YabP_sf"/>
</dbReference>
<name>A0A0L6W0G7_9FIRM</name>
<accession>A0A0L6W0G7</accession>
<dbReference type="Proteomes" id="UP000037175">
    <property type="component" value="Unassembled WGS sequence"/>
</dbReference>
<keyword evidence="2" id="KW-1185">Reference proteome</keyword>
<dbReference type="GO" id="GO:0030435">
    <property type="term" value="P:sporulation resulting in formation of a cellular spore"/>
    <property type="evidence" value="ECO:0007669"/>
    <property type="project" value="InterPro"/>
</dbReference>
<dbReference type="AlphaFoldDB" id="A0A0L6W0G7"/>
<comment type="caution">
    <text evidence="1">The sequence shown here is derived from an EMBL/GenBank/DDBJ whole genome shotgun (WGS) entry which is preliminary data.</text>
</comment>
<dbReference type="Pfam" id="PF07873">
    <property type="entry name" value="YabP"/>
    <property type="match status" value="1"/>
</dbReference>
<gene>
    <name evidence="1" type="ORF">Tfer_2508</name>
</gene>
<dbReference type="PIRSF" id="PIRSF011576">
    <property type="entry name" value="YabP"/>
    <property type="match status" value="1"/>
</dbReference>
<dbReference type="Gene3D" id="2.60.40.2000">
    <property type="match status" value="1"/>
</dbReference>
<evidence type="ECO:0000313" key="1">
    <source>
        <dbReference type="EMBL" id="KNZ68893.1"/>
    </source>
</evidence>
<organism evidence="1 2">
    <name type="scientific">Thermincola ferriacetica</name>
    <dbReference type="NCBI Taxonomy" id="281456"/>
    <lineage>
        <taxon>Bacteria</taxon>
        <taxon>Bacillati</taxon>
        <taxon>Bacillota</taxon>
        <taxon>Clostridia</taxon>
        <taxon>Eubacteriales</taxon>
        <taxon>Thermincolaceae</taxon>
        <taxon>Thermincola</taxon>
    </lineage>
</organism>
<dbReference type="InterPro" id="IPR022476">
    <property type="entry name" value="Spore_YabP/YqfC"/>
</dbReference>
<proteinExistence type="predicted"/>
<protein>
    <submittedName>
        <fullName evidence="1">Sporulation protein YabP</fullName>
    </submittedName>
</protein>
<dbReference type="RefSeq" id="WP_013119104.1">
    <property type="nucleotide sequence ID" value="NZ_LGTE01000020.1"/>
</dbReference>
<dbReference type="NCBIfam" id="TIGR02892">
    <property type="entry name" value="spore_yabP"/>
    <property type="match status" value="1"/>
</dbReference>
<reference evidence="2" key="1">
    <citation type="submission" date="2015-07" db="EMBL/GenBank/DDBJ databases">
        <title>Complete Genome of Thermincola ferriacetica strain Z-0001T.</title>
        <authorList>
            <person name="Lusk B."/>
            <person name="Badalamenti J.P."/>
            <person name="Parameswaran P."/>
            <person name="Bond D.R."/>
            <person name="Torres C.I."/>
        </authorList>
    </citation>
    <scope>NUCLEOTIDE SEQUENCE [LARGE SCALE GENOMIC DNA]</scope>
    <source>
        <strain evidence="2">Z-0001</strain>
    </source>
</reference>
<sequence>MNADRGTKYQMTMINREQLVVEGVEHVASFDEEEIVLDTKMGQLLLKGQNLHITQLNLDEGRLEVAGLIKSVDYDEEKAGRSRGWSKGLLDRILK</sequence>
<evidence type="ECO:0000313" key="2">
    <source>
        <dbReference type="Proteomes" id="UP000037175"/>
    </source>
</evidence>
<dbReference type="InterPro" id="IPR012504">
    <property type="entry name" value="Spore_YabP"/>
</dbReference>